<dbReference type="SUPFAM" id="SSF53850">
    <property type="entry name" value="Periplasmic binding protein-like II"/>
    <property type="match status" value="1"/>
</dbReference>
<accession>A0A3B0ZCQ4</accession>
<evidence type="ECO:0000313" key="3">
    <source>
        <dbReference type="EMBL" id="VAW91198.1"/>
    </source>
</evidence>
<reference evidence="3" key="1">
    <citation type="submission" date="2018-06" db="EMBL/GenBank/DDBJ databases">
        <authorList>
            <person name="Zhirakovskaya E."/>
        </authorList>
    </citation>
    <scope>NUCLEOTIDE SEQUENCE</scope>
</reference>
<name>A0A3B0ZCQ4_9ZZZZ</name>
<dbReference type="EMBL" id="UOFS01000006">
    <property type="protein sequence ID" value="VAW91198.1"/>
    <property type="molecule type" value="Genomic_DNA"/>
</dbReference>
<dbReference type="CDD" id="cd13653">
    <property type="entry name" value="PBP2_phosphate_like_1"/>
    <property type="match status" value="1"/>
</dbReference>
<keyword evidence="1" id="KW-0732">Signal</keyword>
<dbReference type="InterPro" id="IPR024370">
    <property type="entry name" value="PBP_domain"/>
</dbReference>
<feature type="domain" description="PBP" evidence="2">
    <location>
        <begin position="41"/>
        <end position="259"/>
    </location>
</feature>
<dbReference type="Pfam" id="PF12849">
    <property type="entry name" value="PBP_like_2"/>
    <property type="match status" value="1"/>
</dbReference>
<dbReference type="InterPro" id="IPR050811">
    <property type="entry name" value="Phosphate_ABC_transporter"/>
</dbReference>
<dbReference type="PANTHER" id="PTHR30570:SF1">
    <property type="entry name" value="PHOSPHATE-BINDING PROTEIN PSTS"/>
    <property type="match status" value="1"/>
</dbReference>
<dbReference type="AlphaFoldDB" id="A0A3B0ZCQ4"/>
<protein>
    <submittedName>
        <fullName evidence="3">Phosphate ABC transporter, periplasmic phosphate-binding protein PstS (TC 3.A.1.7.1)</fullName>
    </submittedName>
</protein>
<gene>
    <name evidence="3" type="ORF">MNBD_GAMMA22-2666</name>
</gene>
<dbReference type="PANTHER" id="PTHR30570">
    <property type="entry name" value="PERIPLASMIC PHOSPHATE BINDING COMPONENT OF PHOSPHATE ABC TRANSPORTER"/>
    <property type="match status" value="1"/>
</dbReference>
<evidence type="ECO:0000256" key="1">
    <source>
        <dbReference type="ARBA" id="ARBA00022729"/>
    </source>
</evidence>
<evidence type="ECO:0000259" key="2">
    <source>
        <dbReference type="Pfam" id="PF12849"/>
    </source>
</evidence>
<proteinExistence type="predicted"/>
<dbReference type="Gene3D" id="3.40.190.10">
    <property type="entry name" value="Periplasmic binding protein-like II"/>
    <property type="match status" value="2"/>
</dbReference>
<organism evidence="3">
    <name type="scientific">hydrothermal vent metagenome</name>
    <dbReference type="NCBI Taxonomy" id="652676"/>
    <lineage>
        <taxon>unclassified sequences</taxon>
        <taxon>metagenomes</taxon>
        <taxon>ecological metagenomes</taxon>
    </lineage>
</organism>
<sequence length="291" mass="31913">MKTQALKSLSIFMTLISFSSLLHAATQDNQISWAGCGITKKAFMQELALAFTAKTGVAVSLQGGGATKGIRDTINNKIDIGGTCRMTLPSVEQTELHATLHPVAWDALAIIVNKKNPISNLSMAQVKDIYTGKITNWKTLNGRDAPIHLYTRRGKISGVGYAIRQYIFKDSSMIFKSHHVVKSSGPLEKACEKDINAMGITGISSARKRNVKIVKFNGMKPSYSNLKAGKYFLYRPLYLVTSPAPSKLAKDFISYASSSEGRRIIRDNGTVPYLDAPRLLTKMLVYGFGVK</sequence>